<dbReference type="Proteomes" id="UP000274097">
    <property type="component" value="Unassembled WGS sequence"/>
</dbReference>
<name>A0A3A9JP97_9PROT</name>
<dbReference type="InParanoid" id="A0A3A9JP97"/>
<dbReference type="RefSeq" id="WP_120636843.1">
    <property type="nucleotide sequence ID" value="NZ_RAQU01000011.1"/>
</dbReference>
<evidence type="ECO:0000256" key="1">
    <source>
        <dbReference type="SAM" id="SignalP"/>
    </source>
</evidence>
<keyword evidence="4" id="KW-1185">Reference proteome</keyword>
<evidence type="ECO:0000313" key="5">
    <source>
        <dbReference type="Proteomes" id="UP000278036"/>
    </source>
</evidence>
<dbReference type="Gene3D" id="3.40.50.410">
    <property type="entry name" value="von Willebrand factor, type A domain"/>
    <property type="match status" value="1"/>
</dbReference>
<feature type="chain" id="PRO_5017427352" evidence="1">
    <location>
        <begin position="21"/>
        <end position="225"/>
    </location>
</feature>
<dbReference type="OrthoDB" id="9792179at2"/>
<dbReference type="AlphaFoldDB" id="A0A3A9JP97"/>
<organism evidence="2 5">
    <name type="scientific">Teichococcus wenyumeiae</name>
    <dbReference type="NCBI Taxonomy" id="2478470"/>
    <lineage>
        <taxon>Bacteria</taxon>
        <taxon>Pseudomonadati</taxon>
        <taxon>Pseudomonadota</taxon>
        <taxon>Alphaproteobacteria</taxon>
        <taxon>Acetobacterales</taxon>
        <taxon>Roseomonadaceae</taxon>
        <taxon>Roseomonas</taxon>
    </lineage>
</organism>
<evidence type="ECO:0000313" key="4">
    <source>
        <dbReference type="Proteomes" id="UP000274097"/>
    </source>
</evidence>
<dbReference type="SUPFAM" id="SSF53300">
    <property type="entry name" value="vWA-like"/>
    <property type="match status" value="1"/>
</dbReference>
<accession>A0A3A9JP97</accession>
<protein>
    <submittedName>
        <fullName evidence="2">DUF1194 domain-containing protein</fullName>
    </submittedName>
</protein>
<sequence>MLRRRMLALPGLLATAPAQAAGPPRREVDLLLVLAIDASGSISEDEFRLQRDGCAEAMTQPAILAAIGSGPLGAIGIAMVEWGAPGGAATVVDWHRVADAASAGAAAEAFRAAPRSRQSWNAIGDAIDHAARLIAGAPFRAERRVIDLSGDAPDMRGIRPAAVARDDAVAAGITVNALAILGGTPGLAERFAAEVTGGPGAFVMTAEGRTDFTRAIRAKLVREIA</sequence>
<comment type="caution">
    <text evidence="2">The sequence shown here is derived from an EMBL/GenBank/DDBJ whole genome shotgun (WGS) entry which is preliminary data.</text>
</comment>
<reference evidence="2 5" key="1">
    <citation type="submission" date="2018-09" db="EMBL/GenBank/DDBJ databases">
        <title>Roseomonas sp. nov., isolated from feces of Tibetan antelopes in the Qinghai-Tibet plateau, China.</title>
        <authorList>
            <person name="Tian Z."/>
        </authorList>
    </citation>
    <scope>NUCLEOTIDE SEQUENCE [LARGE SCALE GENOMIC DNA]</scope>
    <source>
        <strain evidence="3 4">Z23</strain>
        <strain evidence="2 5">Z24</strain>
    </source>
</reference>
<dbReference type="EMBL" id="RAQU01000011">
    <property type="protein sequence ID" value="RKK05706.1"/>
    <property type="molecule type" value="Genomic_DNA"/>
</dbReference>
<feature type="signal peptide" evidence="1">
    <location>
        <begin position="1"/>
        <end position="20"/>
    </location>
</feature>
<evidence type="ECO:0000313" key="2">
    <source>
        <dbReference type="EMBL" id="RKK05706.1"/>
    </source>
</evidence>
<keyword evidence="1" id="KW-0732">Signal</keyword>
<dbReference type="InterPro" id="IPR036465">
    <property type="entry name" value="vWFA_dom_sf"/>
</dbReference>
<dbReference type="Pfam" id="PF06707">
    <property type="entry name" value="DUF1194"/>
    <property type="match status" value="1"/>
</dbReference>
<dbReference type="EMBL" id="RFLX01000003">
    <property type="protein sequence ID" value="RMI25983.1"/>
    <property type="molecule type" value="Genomic_DNA"/>
</dbReference>
<evidence type="ECO:0000313" key="3">
    <source>
        <dbReference type="EMBL" id="RMI25983.1"/>
    </source>
</evidence>
<proteinExistence type="predicted"/>
<dbReference type="Proteomes" id="UP000278036">
    <property type="component" value="Unassembled WGS sequence"/>
</dbReference>
<gene>
    <name evidence="2" type="ORF">D6Z83_02990</name>
    <name evidence="3" type="ORF">EBE87_06230</name>
</gene>
<dbReference type="InterPro" id="IPR010607">
    <property type="entry name" value="DUF1194"/>
</dbReference>